<dbReference type="SUPFAM" id="SSF51735">
    <property type="entry name" value="NAD(P)-binding Rossmann-fold domains"/>
    <property type="match status" value="1"/>
</dbReference>
<comment type="cofactor">
    <cofactor evidence="2">
        <name>Zn(2+)</name>
        <dbReference type="ChEBI" id="CHEBI:29105"/>
    </cofactor>
</comment>
<dbReference type="Proteomes" id="UP000583387">
    <property type="component" value="Unassembled WGS sequence"/>
</dbReference>
<dbReference type="CDD" id="cd08262">
    <property type="entry name" value="Zn_ADH8"/>
    <property type="match status" value="1"/>
</dbReference>
<reference evidence="4 5" key="1">
    <citation type="submission" date="2020-08" db="EMBL/GenBank/DDBJ databases">
        <authorList>
            <person name="Criscuolo A."/>
        </authorList>
    </citation>
    <scope>NUCLEOTIDE SEQUENCE [LARGE SCALE GENOMIC DNA]</scope>
    <source>
        <strain evidence="4">CIP111764</strain>
    </source>
</reference>
<evidence type="ECO:0000259" key="3">
    <source>
        <dbReference type="SMART" id="SM00829"/>
    </source>
</evidence>
<dbReference type="Pfam" id="PF00107">
    <property type="entry name" value="ADH_zinc_N"/>
    <property type="match status" value="1"/>
</dbReference>
<dbReference type="Gene3D" id="3.90.180.10">
    <property type="entry name" value="Medium-chain alcohol dehydrogenases, catalytic domain"/>
    <property type="match status" value="2"/>
</dbReference>
<dbReference type="InterPro" id="IPR013154">
    <property type="entry name" value="ADH-like_N"/>
</dbReference>
<dbReference type="PANTHER" id="PTHR43189:SF1">
    <property type="entry name" value="ZINC-TYPE ALCOHOL DEHYDROGENASE-LIKE PROTEIN C1198.01"/>
    <property type="match status" value="1"/>
</dbReference>
<dbReference type="AlphaFoldDB" id="A0A7U7ESD1"/>
<accession>A0A7U7ESD1</accession>
<evidence type="ECO:0000256" key="2">
    <source>
        <dbReference type="RuleBase" id="RU361277"/>
    </source>
</evidence>
<dbReference type="PROSITE" id="PS00059">
    <property type="entry name" value="ADH_ZINC"/>
    <property type="match status" value="1"/>
</dbReference>
<feature type="domain" description="Enoyl reductase (ER)" evidence="3">
    <location>
        <begin position="8"/>
        <end position="376"/>
    </location>
</feature>
<keyword evidence="2" id="KW-0479">Metal-binding</keyword>
<organism evidence="4 5">
    <name type="scientific">Zestomonas carbonaria</name>
    <dbReference type="NCBI Taxonomy" id="2762745"/>
    <lineage>
        <taxon>Bacteria</taxon>
        <taxon>Pseudomonadati</taxon>
        <taxon>Pseudomonadota</taxon>
        <taxon>Gammaproteobacteria</taxon>
        <taxon>Pseudomonadales</taxon>
        <taxon>Pseudomonadaceae</taxon>
        <taxon>Zestomonas</taxon>
    </lineage>
</organism>
<evidence type="ECO:0000313" key="4">
    <source>
        <dbReference type="EMBL" id="CAD5109948.1"/>
    </source>
</evidence>
<dbReference type="GO" id="GO:0008270">
    <property type="term" value="F:zinc ion binding"/>
    <property type="evidence" value="ECO:0007669"/>
    <property type="project" value="InterPro"/>
</dbReference>
<dbReference type="InterPro" id="IPR002328">
    <property type="entry name" value="ADH_Zn_CS"/>
</dbReference>
<dbReference type="InterPro" id="IPR013149">
    <property type="entry name" value="ADH-like_C"/>
</dbReference>
<dbReference type="InterPro" id="IPR020843">
    <property type="entry name" value="ER"/>
</dbReference>
<keyword evidence="5" id="KW-1185">Reference proteome</keyword>
<dbReference type="GO" id="GO:0008743">
    <property type="term" value="F:L-threonine 3-dehydrogenase activity"/>
    <property type="evidence" value="ECO:0007669"/>
    <property type="project" value="UniProtKB-EC"/>
</dbReference>
<keyword evidence="1 4" id="KW-0560">Oxidoreductase</keyword>
<dbReference type="PANTHER" id="PTHR43189">
    <property type="entry name" value="ZINC-TYPE ALCOHOL DEHYDROGENASE-LIKE PROTEIN C1198.01-RELATED"/>
    <property type="match status" value="1"/>
</dbReference>
<dbReference type="SUPFAM" id="SSF50129">
    <property type="entry name" value="GroES-like"/>
    <property type="match status" value="1"/>
</dbReference>
<dbReference type="InterPro" id="IPR011032">
    <property type="entry name" value="GroES-like_sf"/>
</dbReference>
<comment type="similarity">
    <text evidence="2">Belongs to the zinc-containing alcohol dehydrogenase family.</text>
</comment>
<protein>
    <submittedName>
        <fullName evidence="4">L-threonine 3-dehydrogenase</fullName>
        <ecNumber evidence="4">1.1.1.103</ecNumber>
    </submittedName>
</protein>
<dbReference type="Pfam" id="PF08240">
    <property type="entry name" value="ADH_N"/>
    <property type="match status" value="1"/>
</dbReference>
<comment type="caution">
    <text evidence="4">The sequence shown here is derived from an EMBL/GenBank/DDBJ whole genome shotgun (WGS) entry which is preliminary data.</text>
</comment>
<sequence length="388" mass="41539">MKAVVCQGAKLEVADLPEPVPGPGQVLLEVLRCGICGSDLHARHHCDHWADVMGRSGYPRFARSGEAIVFGHEFCGEVLEYGPGCRKRLKPGTHVCALPLRRNGEQVDMIGLSSAAPGAYAERLVVQESAMVEVPNGLDADRAALTEPMAVAWHAVARGEVRRDGMAIVIGCGPVGLAVIAILKSHGVDTVVAADFSPGRRALAKWMGADIVVDPEVESPYENCRQRDFVEGVEDLMGLALGTRERLERLPVPWWHSWRLAEALGAKPKAPVIFECVGGRRVLQSIIEGAPTFSRVVVVGVCMSPDTIEPALAINKELDLRFAVGYSPLEYRDALHALADGRILCDAMVTGHVGLAGVASAFSALGDADRHAKILIDPKSALSSVARF</sequence>
<dbReference type="InterPro" id="IPR036291">
    <property type="entry name" value="NAD(P)-bd_dom_sf"/>
</dbReference>
<evidence type="ECO:0000256" key="1">
    <source>
        <dbReference type="ARBA" id="ARBA00023002"/>
    </source>
</evidence>
<gene>
    <name evidence="4" type="primary">tdh_2</name>
    <name evidence="4" type="ORF">PSEWESI4_04264</name>
</gene>
<dbReference type="RefSeq" id="WP_187673251.1">
    <property type="nucleotide sequence ID" value="NZ_CAJFCI010000080.1"/>
</dbReference>
<dbReference type="SMART" id="SM00829">
    <property type="entry name" value="PKS_ER"/>
    <property type="match status" value="1"/>
</dbReference>
<dbReference type="EC" id="1.1.1.103" evidence="4"/>
<dbReference type="Gene3D" id="3.40.50.720">
    <property type="entry name" value="NAD(P)-binding Rossmann-like Domain"/>
    <property type="match status" value="2"/>
</dbReference>
<dbReference type="EMBL" id="CAJFCI010000080">
    <property type="protein sequence ID" value="CAD5109948.1"/>
    <property type="molecule type" value="Genomic_DNA"/>
</dbReference>
<name>A0A7U7ESD1_9GAMM</name>
<keyword evidence="2" id="KW-0862">Zinc</keyword>
<proteinExistence type="inferred from homology"/>
<evidence type="ECO:0000313" key="5">
    <source>
        <dbReference type="Proteomes" id="UP000583387"/>
    </source>
</evidence>